<dbReference type="OrthoDB" id="8565817at2"/>
<dbReference type="AlphaFoldDB" id="A0A1U9KIG0"/>
<proteinExistence type="predicted"/>
<name>A0A1U9KIG0_ACEAC</name>
<dbReference type="Pfam" id="PF10696">
    <property type="entry name" value="DUF2501"/>
    <property type="match status" value="1"/>
</dbReference>
<evidence type="ECO:0000313" key="3">
    <source>
        <dbReference type="Proteomes" id="UP000188937"/>
    </source>
</evidence>
<gene>
    <name evidence="2" type="ORF">A0U92_13400</name>
</gene>
<evidence type="ECO:0000256" key="1">
    <source>
        <dbReference type="SAM" id="SignalP"/>
    </source>
</evidence>
<keyword evidence="1" id="KW-0732">Signal</keyword>
<protein>
    <recommendedName>
        <fullName evidence="4">DUF2501 domain-containing protein</fullName>
    </recommendedName>
</protein>
<evidence type="ECO:0008006" key="4">
    <source>
        <dbReference type="Google" id="ProtNLM"/>
    </source>
</evidence>
<dbReference type="EMBL" id="CP014692">
    <property type="protein sequence ID" value="AQS85602.1"/>
    <property type="molecule type" value="Genomic_DNA"/>
</dbReference>
<dbReference type="KEGG" id="aace:A0U92_13400"/>
<organism evidence="2 3">
    <name type="scientific">Acetobacter aceti</name>
    <dbReference type="NCBI Taxonomy" id="435"/>
    <lineage>
        <taxon>Bacteria</taxon>
        <taxon>Pseudomonadati</taxon>
        <taxon>Pseudomonadota</taxon>
        <taxon>Alphaproteobacteria</taxon>
        <taxon>Acetobacterales</taxon>
        <taxon>Acetobacteraceae</taxon>
        <taxon>Acetobacter</taxon>
        <taxon>Acetobacter subgen. Acetobacter</taxon>
    </lineage>
</organism>
<keyword evidence="3" id="KW-1185">Reference proteome</keyword>
<feature type="chain" id="PRO_5012550023" description="DUF2501 domain-containing protein" evidence="1">
    <location>
        <begin position="26"/>
        <end position="151"/>
    </location>
</feature>
<accession>A0A1U9KIG0</accession>
<sequence length="151" mass="14876">MIFRRSGVLALIAGLSLAGVSAAHAQSFGGIVQGAEQGALQSVTGSAGTPTTSGLLGNLGVPSLSSASSGNVTGLLSYCVQNDLVSNVSSAKSTLSTLTGNSGVASDSSYASGQQGLLQLADGNQLSLSSLKDAVRRKVCKAVMSKASSLL</sequence>
<dbReference type="InterPro" id="IPR019637">
    <property type="entry name" value="DUF2501"/>
</dbReference>
<reference evidence="2 3" key="1">
    <citation type="submission" date="2016-03" db="EMBL/GenBank/DDBJ databases">
        <title>Acetic acid bacteria sequencing.</title>
        <authorList>
            <person name="Brandt J."/>
            <person name="Jakob F."/>
            <person name="Vogel R.F."/>
        </authorList>
    </citation>
    <scope>NUCLEOTIDE SEQUENCE [LARGE SCALE GENOMIC DNA]</scope>
    <source>
        <strain evidence="2 3">TMW2.1153</strain>
    </source>
</reference>
<feature type="signal peptide" evidence="1">
    <location>
        <begin position="1"/>
        <end position="25"/>
    </location>
</feature>
<dbReference type="Proteomes" id="UP000188937">
    <property type="component" value="Chromosome"/>
</dbReference>
<evidence type="ECO:0000313" key="2">
    <source>
        <dbReference type="EMBL" id="AQS85602.1"/>
    </source>
</evidence>
<dbReference type="RefSeq" id="WP_077813653.1">
    <property type="nucleotide sequence ID" value="NZ_CP014692.1"/>
</dbReference>